<keyword evidence="2 4" id="KW-0268">Exocytosis</keyword>
<evidence type="ECO:0000259" key="6">
    <source>
        <dbReference type="Pfam" id="PF04048"/>
    </source>
</evidence>
<evidence type="ECO:0000256" key="2">
    <source>
        <dbReference type="ARBA" id="ARBA00022483"/>
    </source>
</evidence>
<feature type="domain" description="Exocyst complex component Sec8 N-terminal" evidence="6">
    <location>
        <begin position="173"/>
        <end position="310"/>
    </location>
</feature>
<feature type="domain" description="Exocyst complex component Sec8 middle helical bundle" evidence="7">
    <location>
        <begin position="486"/>
        <end position="784"/>
    </location>
</feature>
<dbReference type="PANTHER" id="PTHR14146:SF0">
    <property type="entry name" value="EXOCYST COMPLEX COMPONENT 4"/>
    <property type="match status" value="1"/>
</dbReference>
<gene>
    <name evidence="8" type="ORF">JAAARDRAFT_169127</name>
</gene>
<accession>A0A067Q8J5</accession>
<dbReference type="GO" id="GO:0000145">
    <property type="term" value="C:exocyst"/>
    <property type="evidence" value="ECO:0007669"/>
    <property type="project" value="UniProtKB-UniRule"/>
</dbReference>
<comment type="similarity">
    <text evidence="4">Belongs to the SEC8 family.</text>
</comment>
<organism evidence="8 9">
    <name type="scientific">Jaapia argillacea MUCL 33604</name>
    <dbReference type="NCBI Taxonomy" id="933084"/>
    <lineage>
        <taxon>Eukaryota</taxon>
        <taxon>Fungi</taxon>
        <taxon>Dikarya</taxon>
        <taxon>Basidiomycota</taxon>
        <taxon>Agaricomycotina</taxon>
        <taxon>Agaricomycetes</taxon>
        <taxon>Agaricomycetidae</taxon>
        <taxon>Jaapiales</taxon>
        <taxon>Jaapiaceae</taxon>
        <taxon>Jaapia</taxon>
    </lineage>
</organism>
<feature type="compositionally biased region" description="Polar residues" evidence="5">
    <location>
        <begin position="442"/>
        <end position="457"/>
    </location>
</feature>
<dbReference type="HOGENOM" id="CLU_004025_1_0_1"/>
<sequence length="1259" mass="140347">MSRVPPYTTPRRPRSPPNTNGHDAQTSRIPSSTRPLQINRPPSRPETPNSQPSKSGVGSPSRPQRSELRSRNVSEYSDHASNSSFHMPSEYRDRRDNSQTSPSTPALSKVMSAFQGAGARRRAMTNDSADAEWEREREKERAREAELARATQQRIKAKVPGRRVNGKAKAGDIDAVLDQIKDEWEFVIDADFNPVDLALQLLDDSSLGKDMNSFMRTKNMLSKALKGSVDKHYQAFAAALPQHASLISHLGDVQGQIGESRTSLQEAKDALGTKRGDLVQLWSRGHTVEEMLKILDHIDHLKSVPEVLETLMSEKRLLQASVLLVRSLKMINSPDMLEVGAVSDLRSYLVSQETALREILVDELHSHLYLKSFWCEPRWAIYSPGQYNFSKVDFEEEPLSQPTPGPSQPGSPTSPTPSRSTRLSRFLHDLALRPNDSPFDMSESNNSSTHGQGTITSIPSTASLNTISNLITSYNPLLSLHASQTNPESDSFAYIETLLESLAVLGKLGNALDTIAQRLPGEIHSLVDSTIEEVSERAEYGRRTSMLSIVTGNGNQSDGIYVSVTGFPNIPLGAATTTVKASALRLATLESGAKPTDHETLKDLFWTLYSKFDAVTQGLRVIYEVSNRIGSRRDFKDSSGTKPGSLFPLAEIWMPLQTEVRTLLNDYLNDEEAGAVSGRNPISSINEALREGRFTRDKARPVFRFADTDMKLATKTLKQHEDELTRILRDTVPGLVHGSGETTLQSTLSSVGTAEDRLLGTGQHHRLLLKPDAFHVSLLFQPTLAFLARVADILPSGVETARASSTVLEEFVLRVYLPQLEEKVSLLFHQSITGPDAFQPDSSSTKLSPVPLIKASTQLMALVNSLCAMLRTTPFHQENYSRLILTVIIQFYQRCSDRFQDLVSLPQRSPDVLPRIAVAARWAQMVQLNPCLSELLNTPDHDLAKKNQLCRQETHLELFELLGDRTVKREDIITSTRNLSALCSLYHSVSWLATELNSLKTVPEDSMSPTSPIRLEPLTANTPHTPFPPVIPPVHGEESLSLPLSKEMALRFHALLKTYEQLAELILYTIRIDIRCRVIHYLDLSMRQGSYRLDREATEPDPYVIDLNNELVECDDAVSSALPQRQQRFVFEGLGYLIEHVLISDARHIHLANDAGVKKVIRNMVAVQQNLRTITTEDIEFERAKKYYNLFFTSPSGLLESIRQKQTFTFDEYKTMLGLQCGVDPSLGDAGISQATDRNYSMYVIDLHGLELENFADGS</sequence>
<evidence type="ECO:0000256" key="1">
    <source>
        <dbReference type="ARBA" id="ARBA00022448"/>
    </source>
</evidence>
<dbReference type="AlphaFoldDB" id="A0A067Q8J5"/>
<feature type="region of interest" description="Disordered" evidence="5">
    <location>
        <begin position="437"/>
        <end position="457"/>
    </location>
</feature>
<dbReference type="Pfam" id="PF20652">
    <property type="entry name" value="Sec8_C"/>
    <property type="match status" value="1"/>
</dbReference>
<dbReference type="GO" id="GO:0006612">
    <property type="term" value="P:protein targeting to membrane"/>
    <property type="evidence" value="ECO:0007669"/>
    <property type="project" value="UniProtKB-UniRule"/>
</dbReference>
<name>A0A067Q8J5_9AGAM</name>
<feature type="region of interest" description="Disordered" evidence="5">
    <location>
        <begin position="1"/>
        <end position="140"/>
    </location>
</feature>
<dbReference type="InParanoid" id="A0A067Q8J5"/>
<feature type="compositionally biased region" description="Polar residues" evidence="5">
    <location>
        <begin position="46"/>
        <end position="63"/>
    </location>
</feature>
<dbReference type="GO" id="GO:0006893">
    <property type="term" value="P:Golgi to plasma membrane transport"/>
    <property type="evidence" value="ECO:0007669"/>
    <property type="project" value="TreeGrafter"/>
</dbReference>
<dbReference type="OrthoDB" id="272977at2759"/>
<feature type="compositionally biased region" description="Polar residues" evidence="5">
    <location>
        <begin position="18"/>
        <end position="36"/>
    </location>
</feature>
<dbReference type="GO" id="GO:0015031">
    <property type="term" value="P:protein transport"/>
    <property type="evidence" value="ECO:0007669"/>
    <property type="project" value="UniProtKB-KW"/>
</dbReference>
<dbReference type="EMBL" id="KL197710">
    <property type="protein sequence ID" value="KDQ63373.1"/>
    <property type="molecule type" value="Genomic_DNA"/>
</dbReference>
<proteinExistence type="inferred from homology"/>
<protein>
    <recommendedName>
        <fullName evidence="4">Exocyst complex component Sec8</fullName>
    </recommendedName>
</protein>
<comment type="function">
    <text evidence="4">Component of the exocyst complex involved in the docking of exocytic vesicles with fusion sites on the plasma membrane.</text>
</comment>
<evidence type="ECO:0000313" key="9">
    <source>
        <dbReference type="Proteomes" id="UP000027265"/>
    </source>
</evidence>
<dbReference type="PANTHER" id="PTHR14146">
    <property type="entry name" value="EXOCYST COMPLEX COMPONENT 4"/>
    <property type="match status" value="1"/>
</dbReference>
<dbReference type="STRING" id="933084.A0A067Q8J5"/>
<keyword evidence="1 4" id="KW-0813">Transport</keyword>
<feature type="region of interest" description="Disordered" evidence="5">
    <location>
        <begin position="396"/>
        <end position="421"/>
    </location>
</feature>
<reference evidence="9" key="1">
    <citation type="journal article" date="2014" name="Proc. Natl. Acad. Sci. U.S.A.">
        <title>Extensive sampling of basidiomycete genomes demonstrates inadequacy of the white-rot/brown-rot paradigm for wood decay fungi.</title>
        <authorList>
            <person name="Riley R."/>
            <person name="Salamov A.A."/>
            <person name="Brown D.W."/>
            <person name="Nagy L.G."/>
            <person name="Floudas D."/>
            <person name="Held B.W."/>
            <person name="Levasseur A."/>
            <person name="Lombard V."/>
            <person name="Morin E."/>
            <person name="Otillar R."/>
            <person name="Lindquist E.A."/>
            <person name="Sun H."/>
            <person name="LaButti K.M."/>
            <person name="Schmutz J."/>
            <person name="Jabbour D."/>
            <person name="Luo H."/>
            <person name="Baker S.E."/>
            <person name="Pisabarro A.G."/>
            <person name="Walton J.D."/>
            <person name="Blanchette R.A."/>
            <person name="Henrissat B."/>
            <person name="Martin F."/>
            <person name="Cullen D."/>
            <person name="Hibbett D.S."/>
            <person name="Grigoriev I.V."/>
        </authorList>
    </citation>
    <scope>NUCLEOTIDE SEQUENCE [LARGE SCALE GENOMIC DNA]</scope>
    <source>
        <strain evidence="9">MUCL 33604</strain>
    </source>
</reference>
<evidence type="ECO:0000259" key="7">
    <source>
        <dbReference type="Pfam" id="PF20652"/>
    </source>
</evidence>
<evidence type="ECO:0000256" key="3">
    <source>
        <dbReference type="ARBA" id="ARBA00022927"/>
    </source>
</evidence>
<keyword evidence="3 4" id="KW-0653">Protein transport</keyword>
<evidence type="ECO:0000256" key="5">
    <source>
        <dbReference type="SAM" id="MobiDB-lite"/>
    </source>
</evidence>
<feature type="compositionally biased region" description="Low complexity" evidence="5">
    <location>
        <begin position="1"/>
        <end position="10"/>
    </location>
</feature>
<feature type="compositionally biased region" description="Basic and acidic residues" evidence="5">
    <location>
        <begin position="64"/>
        <end position="78"/>
    </location>
</feature>
<dbReference type="FunCoup" id="A0A067Q8J5">
    <property type="interactions" value="28"/>
</dbReference>
<dbReference type="Proteomes" id="UP000027265">
    <property type="component" value="Unassembled WGS sequence"/>
</dbReference>
<dbReference type="InterPro" id="IPR039682">
    <property type="entry name" value="Sec8/EXOC4"/>
</dbReference>
<dbReference type="InterPro" id="IPR007191">
    <property type="entry name" value="Sec8_exocyst_N"/>
</dbReference>
<dbReference type="GO" id="GO:0006904">
    <property type="term" value="P:vesicle docking involved in exocytosis"/>
    <property type="evidence" value="ECO:0007669"/>
    <property type="project" value="InterPro"/>
</dbReference>
<dbReference type="InterPro" id="IPR048630">
    <property type="entry name" value="Sec8_M"/>
</dbReference>
<dbReference type="Pfam" id="PF04048">
    <property type="entry name" value="Sec8_N"/>
    <property type="match status" value="1"/>
</dbReference>
<evidence type="ECO:0000313" key="8">
    <source>
        <dbReference type="EMBL" id="KDQ63373.1"/>
    </source>
</evidence>
<dbReference type="GO" id="GO:0090522">
    <property type="term" value="P:vesicle tethering involved in exocytosis"/>
    <property type="evidence" value="ECO:0007669"/>
    <property type="project" value="UniProtKB-UniRule"/>
</dbReference>
<evidence type="ECO:0000256" key="4">
    <source>
        <dbReference type="RuleBase" id="RU367079"/>
    </source>
</evidence>
<feature type="compositionally biased region" description="Pro residues" evidence="5">
    <location>
        <begin position="401"/>
        <end position="415"/>
    </location>
</feature>
<keyword evidence="9" id="KW-1185">Reference proteome</keyword>